<comment type="function">
    <text evidence="3">Inhibits mammalian alpha-amylases specifically but has no action on plant and microbial alpha-amylases.</text>
</comment>
<name>A0ABV5QUD3_9ACTN</name>
<dbReference type="EMBL" id="JBHMCT010000014">
    <property type="protein sequence ID" value="MFB9557077.1"/>
    <property type="molecule type" value="Genomic_DNA"/>
</dbReference>
<feature type="chain" id="PRO_5047419802" description="Alpha-amylase inhibitor" evidence="4">
    <location>
        <begin position="36"/>
        <end position="113"/>
    </location>
</feature>
<keyword evidence="1 3" id="KW-0022">Alpha-amylase inhibitor</keyword>
<keyword evidence="2" id="KW-1015">Disulfide bond</keyword>
<gene>
    <name evidence="5" type="ORF">ACFFTP_23170</name>
</gene>
<dbReference type="Proteomes" id="UP001589716">
    <property type="component" value="Unassembled WGS sequence"/>
</dbReference>
<dbReference type="PROSITE" id="PS51318">
    <property type="entry name" value="TAT"/>
    <property type="match status" value="1"/>
</dbReference>
<dbReference type="InterPro" id="IPR036379">
    <property type="entry name" value="A-amylase_inhib_sf"/>
</dbReference>
<dbReference type="InterPro" id="IPR000833">
    <property type="entry name" value="A-amylase_inhib"/>
</dbReference>
<dbReference type="SUPFAM" id="SSF49498">
    <property type="entry name" value="alpha-Amylase inhibitor tendamistat"/>
    <property type="match status" value="1"/>
</dbReference>
<reference evidence="5 6" key="1">
    <citation type="submission" date="2024-09" db="EMBL/GenBank/DDBJ databases">
        <authorList>
            <person name="Sun Q."/>
            <person name="Mori K."/>
        </authorList>
    </citation>
    <scope>NUCLEOTIDE SEQUENCE [LARGE SCALE GENOMIC DNA]</scope>
    <source>
        <strain evidence="5 6">JCM 4414</strain>
    </source>
</reference>
<dbReference type="PIRSF" id="PIRSF001658">
    <property type="entry name" value="Amylase_inhib"/>
    <property type="match status" value="1"/>
</dbReference>
<dbReference type="RefSeq" id="WP_345484333.1">
    <property type="nucleotide sequence ID" value="NZ_BAAAWU010000001.1"/>
</dbReference>
<dbReference type="Pfam" id="PF01356">
    <property type="entry name" value="A_amylase_inhib"/>
    <property type="match status" value="1"/>
</dbReference>
<evidence type="ECO:0000313" key="6">
    <source>
        <dbReference type="Proteomes" id="UP001589716"/>
    </source>
</evidence>
<organism evidence="5 6">
    <name type="scientific">Streptomyces roseoviridis</name>
    <dbReference type="NCBI Taxonomy" id="67361"/>
    <lineage>
        <taxon>Bacteria</taxon>
        <taxon>Bacillati</taxon>
        <taxon>Actinomycetota</taxon>
        <taxon>Actinomycetes</taxon>
        <taxon>Kitasatosporales</taxon>
        <taxon>Streptomycetaceae</taxon>
        <taxon>Streptomyces</taxon>
    </lineage>
</organism>
<dbReference type="InterPro" id="IPR006311">
    <property type="entry name" value="TAT_signal"/>
</dbReference>
<evidence type="ECO:0000313" key="5">
    <source>
        <dbReference type="EMBL" id="MFB9557077.1"/>
    </source>
</evidence>
<accession>A0ABV5QUD3</accession>
<comment type="caution">
    <text evidence="5">The sequence shown here is derived from an EMBL/GenBank/DDBJ whole genome shotgun (WGS) entry which is preliminary data.</text>
</comment>
<evidence type="ECO:0000256" key="2">
    <source>
        <dbReference type="ARBA" id="ARBA00023157"/>
    </source>
</evidence>
<evidence type="ECO:0000256" key="4">
    <source>
        <dbReference type="SAM" id="SignalP"/>
    </source>
</evidence>
<sequence>MRHLLTLISRPAALAAATATGLLAASLTLAPTAAAATESAPPECVRYYEGWRYTQVENACDAAVAVTVEYADGQVAPCRVIEPGAWATFAGYGPQLNHVTGLRTCDPTATGAA</sequence>
<dbReference type="SMART" id="SM00783">
    <property type="entry name" value="A_amylase_inhib"/>
    <property type="match status" value="1"/>
</dbReference>
<keyword evidence="4" id="KW-0732">Signal</keyword>
<proteinExistence type="predicted"/>
<evidence type="ECO:0000256" key="3">
    <source>
        <dbReference type="PIRNR" id="PIRNR001658"/>
    </source>
</evidence>
<protein>
    <recommendedName>
        <fullName evidence="3">Alpha-amylase inhibitor</fullName>
    </recommendedName>
</protein>
<evidence type="ECO:0000256" key="1">
    <source>
        <dbReference type="ARBA" id="ARBA00022579"/>
    </source>
</evidence>
<feature type="signal peptide" evidence="4">
    <location>
        <begin position="1"/>
        <end position="35"/>
    </location>
</feature>
<keyword evidence="6" id="KW-1185">Reference proteome</keyword>
<dbReference type="Gene3D" id="2.60.40.20">
    <property type="entry name" value="Alpha-amylase inhibitor"/>
    <property type="match status" value="1"/>
</dbReference>